<dbReference type="EMBL" id="JBFOLJ010000007">
    <property type="protein sequence ID" value="KAL2520515.1"/>
    <property type="molecule type" value="Genomic_DNA"/>
</dbReference>
<reference evidence="3" key="1">
    <citation type="submission" date="2024-07" db="EMBL/GenBank/DDBJ databases">
        <title>Two chromosome-level genome assemblies of Korean endemic species Abeliophyllum distichum and Forsythia ovata (Oleaceae).</title>
        <authorList>
            <person name="Mun J.H."/>
        </authorList>
    </citation>
    <scope>NUCLEOTIDE SEQUENCE</scope>
    <source>
        <strain evidence="3">KNKB202402200001</strain>
        <tissue evidence="3">Leaf</tissue>
    </source>
</reference>
<protein>
    <submittedName>
        <fullName evidence="3">Uncharacterized protein</fullName>
    </submittedName>
</protein>
<dbReference type="EMBL" id="JBFOLJ010000007">
    <property type="protein sequence ID" value="KAL2520492.1"/>
    <property type="molecule type" value="Genomic_DNA"/>
</dbReference>
<dbReference type="Proteomes" id="UP001604277">
    <property type="component" value="Unassembled WGS sequence"/>
</dbReference>
<evidence type="ECO:0000313" key="2">
    <source>
        <dbReference type="EMBL" id="KAL2520492.1"/>
    </source>
</evidence>
<accession>A0ABD1U669</accession>
<feature type="region of interest" description="Disordered" evidence="1">
    <location>
        <begin position="51"/>
        <end position="134"/>
    </location>
</feature>
<evidence type="ECO:0000256" key="1">
    <source>
        <dbReference type="SAM" id="MobiDB-lite"/>
    </source>
</evidence>
<proteinExistence type="predicted"/>
<comment type="caution">
    <text evidence="3">The sequence shown here is derived from an EMBL/GenBank/DDBJ whole genome shotgun (WGS) entry which is preliminary data.</text>
</comment>
<reference evidence="4" key="2">
    <citation type="submission" date="2024-07" db="EMBL/GenBank/DDBJ databases">
        <title>Two chromosome-level genome assemblies of Korean endemic species Abeliophyllum distichum and Forsythia ovata (Oleaceae).</title>
        <authorList>
            <person name="Jang H."/>
        </authorList>
    </citation>
    <scope>NUCLEOTIDE SEQUENCE [LARGE SCALE GENOMIC DNA]</scope>
</reference>
<keyword evidence="4" id="KW-1185">Reference proteome</keyword>
<evidence type="ECO:0000313" key="4">
    <source>
        <dbReference type="Proteomes" id="UP001604277"/>
    </source>
</evidence>
<evidence type="ECO:0000313" key="3">
    <source>
        <dbReference type="EMBL" id="KAL2520515.1"/>
    </source>
</evidence>
<feature type="compositionally biased region" description="Low complexity" evidence="1">
    <location>
        <begin position="58"/>
        <end position="69"/>
    </location>
</feature>
<dbReference type="AlphaFoldDB" id="A0ABD1U669"/>
<organism evidence="3 4">
    <name type="scientific">Forsythia ovata</name>
    <dbReference type="NCBI Taxonomy" id="205694"/>
    <lineage>
        <taxon>Eukaryota</taxon>
        <taxon>Viridiplantae</taxon>
        <taxon>Streptophyta</taxon>
        <taxon>Embryophyta</taxon>
        <taxon>Tracheophyta</taxon>
        <taxon>Spermatophyta</taxon>
        <taxon>Magnoliopsida</taxon>
        <taxon>eudicotyledons</taxon>
        <taxon>Gunneridae</taxon>
        <taxon>Pentapetalae</taxon>
        <taxon>asterids</taxon>
        <taxon>lamiids</taxon>
        <taxon>Lamiales</taxon>
        <taxon>Oleaceae</taxon>
        <taxon>Forsythieae</taxon>
        <taxon>Forsythia</taxon>
    </lineage>
</organism>
<sequence>MKTINEIYMSTTRKCTYSNDTISDDKISSLLVLYSRDDNEISKQFLCRRQETPVTLRSSSPSASAPSNSGEGGVHLCRVQAFRRRRGSSVDPPEILISRSESLRPGVKTLSPLREGPDPNGSEGGDPMNEKWGH</sequence>
<gene>
    <name evidence="2" type="ORF">Fot_24415</name>
    <name evidence="3" type="ORF">Fot_24438</name>
</gene>
<name>A0ABD1U669_9LAMI</name>